<feature type="non-terminal residue" evidence="9">
    <location>
        <position position="1"/>
    </location>
</feature>
<dbReference type="PANTHER" id="PTHR11101:SF80">
    <property type="entry name" value="PHOSPHATE TRANSPORTER"/>
    <property type="match status" value="1"/>
</dbReference>
<comment type="subcellular location">
    <subcellularLocation>
        <location evidence="1">Membrane</location>
        <topology evidence="1">Multi-pass membrane protein</topology>
    </subcellularLocation>
</comment>
<evidence type="ECO:0000256" key="3">
    <source>
        <dbReference type="ARBA" id="ARBA00022592"/>
    </source>
</evidence>
<evidence type="ECO:0000256" key="7">
    <source>
        <dbReference type="SAM" id="MobiDB-lite"/>
    </source>
</evidence>
<dbReference type="InterPro" id="IPR001204">
    <property type="entry name" value="Phos_transporter"/>
</dbReference>
<evidence type="ECO:0000256" key="5">
    <source>
        <dbReference type="ARBA" id="ARBA00022989"/>
    </source>
</evidence>
<keyword evidence="4 8" id="KW-0812">Transmembrane</keyword>
<keyword evidence="6 8" id="KW-0472">Membrane</keyword>
<dbReference type="Proteomes" id="UP000037460">
    <property type="component" value="Unassembled WGS sequence"/>
</dbReference>
<evidence type="ECO:0000256" key="2">
    <source>
        <dbReference type="ARBA" id="ARBA00022448"/>
    </source>
</evidence>
<dbReference type="Pfam" id="PF01384">
    <property type="entry name" value="PHO4"/>
    <property type="match status" value="1"/>
</dbReference>
<keyword evidence="3" id="KW-0592">Phosphate transport</keyword>
<keyword evidence="10" id="KW-1185">Reference proteome</keyword>
<evidence type="ECO:0000256" key="1">
    <source>
        <dbReference type="ARBA" id="ARBA00004141"/>
    </source>
</evidence>
<keyword evidence="5 8" id="KW-1133">Transmembrane helix</keyword>
<protein>
    <submittedName>
        <fullName evidence="9">Phosphate permease</fullName>
    </submittedName>
</protein>
<dbReference type="EMBL" id="JWZX01001562">
    <property type="protein sequence ID" value="KOO33264.1"/>
    <property type="molecule type" value="Genomic_DNA"/>
</dbReference>
<evidence type="ECO:0000313" key="9">
    <source>
        <dbReference type="EMBL" id="KOO33264.1"/>
    </source>
</evidence>
<feature type="transmembrane region" description="Helical" evidence="8">
    <location>
        <begin position="225"/>
        <end position="243"/>
    </location>
</feature>
<evidence type="ECO:0000256" key="8">
    <source>
        <dbReference type="SAM" id="Phobius"/>
    </source>
</evidence>
<reference evidence="10" key="1">
    <citation type="journal article" date="2015" name="PLoS Genet.">
        <title>Genome Sequence and Transcriptome Analyses of Chrysochromulina tobin: Metabolic Tools for Enhanced Algal Fitness in the Prominent Order Prymnesiales (Haptophyceae).</title>
        <authorList>
            <person name="Hovde B.T."/>
            <person name="Deodato C.R."/>
            <person name="Hunsperger H.M."/>
            <person name="Ryken S.A."/>
            <person name="Yost W."/>
            <person name="Jha R.K."/>
            <person name="Patterson J."/>
            <person name="Monnat R.J. Jr."/>
            <person name="Barlow S.B."/>
            <person name="Starkenburg S.R."/>
            <person name="Cattolico R.A."/>
        </authorList>
    </citation>
    <scope>NUCLEOTIDE SEQUENCE</scope>
    <source>
        <strain evidence="10">CCMP291</strain>
    </source>
</reference>
<name>A0A0M0K379_9EUKA</name>
<comment type="caution">
    <text evidence="9">The sequence shown here is derived from an EMBL/GenBank/DDBJ whole genome shotgun (WGS) entry which is preliminary data.</text>
</comment>
<dbReference type="OrthoDB" id="260807at2759"/>
<keyword evidence="2" id="KW-0813">Transport</keyword>
<feature type="transmembrane region" description="Helical" evidence="8">
    <location>
        <begin position="276"/>
        <end position="300"/>
    </location>
</feature>
<evidence type="ECO:0000256" key="6">
    <source>
        <dbReference type="ARBA" id="ARBA00023136"/>
    </source>
</evidence>
<accession>A0A0M0K379</accession>
<feature type="region of interest" description="Disordered" evidence="7">
    <location>
        <begin position="37"/>
        <end position="59"/>
    </location>
</feature>
<gene>
    <name evidence="9" type="ORF">Ctob_016498</name>
</gene>
<dbReference type="GO" id="GO:0016020">
    <property type="term" value="C:membrane"/>
    <property type="evidence" value="ECO:0007669"/>
    <property type="project" value="UniProtKB-SubCell"/>
</dbReference>
<proteinExistence type="predicted"/>
<dbReference type="GO" id="GO:0005315">
    <property type="term" value="F:phosphate transmembrane transporter activity"/>
    <property type="evidence" value="ECO:0007669"/>
    <property type="project" value="InterPro"/>
</dbReference>
<dbReference type="GO" id="GO:0035435">
    <property type="term" value="P:phosphate ion transmembrane transport"/>
    <property type="evidence" value="ECO:0007669"/>
    <property type="project" value="TreeGrafter"/>
</dbReference>
<evidence type="ECO:0000313" key="10">
    <source>
        <dbReference type="Proteomes" id="UP000037460"/>
    </source>
</evidence>
<feature type="transmembrane region" description="Helical" evidence="8">
    <location>
        <begin position="185"/>
        <end position="204"/>
    </location>
</feature>
<sequence>LEQRAAAGRPEFKLEYEKKHAEAIKREYLALHKVKGIETRSAETTTTDDAEAGTAKGAAELESMDSRRELESMAKSTEGNAVEAIEETKVREYYRRVTASVMSSLNQDIHGAVIDDERTFQVHMKAERFDKRSEAMFTYLQVFSACFDALAHGANDVANAVGPLSTVFLLYNGEKLGSNLDMGEWRFMILGFGGAGICLGLLLYGSQILRALGVKLAVVTPARGFCIEMGSASIVILGSYYGIPLSTTHCQVGATTGVGLLEGYKGINWWILGKSFAGWLITCVFVAFVTGILAGIGAFAPSARYPEVQFFNCSTSSRC</sequence>
<evidence type="ECO:0000256" key="4">
    <source>
        <dbReference type="ARBA" id="ARBA00022692"/>
    </source>
</evidence>
<dbReference type="PANTHER" id="PTHR11101">
    <property type="entry name" value="PHOSPHATE TRANSPORTER"/>
    <property type="match status" value="1"/>
</dbReference>
<organism evidence="9 10">
    <name type="scientific">Chrysochromulina tobinii</name>
    <dbReference type="NCBI Taxonomy" id="1460289"/>
    <lineage>
        <taxon>Eukaryota</taxon>
        <taxon>Haptista</taxon>
        <taxon>Haptophyta</taxon>
        <taxon>Prymnesiophyceae</taxon>
        <taxon>Prymnesiales</taxon>
        <taxon>Chrysochromulinaceae</taxon>
        <taxon>Chrysochromulina</taxon>
    </lineage>
</organism>
<dbReference type="AlphaFoldDB" id="A0A0M0K379"/>